<dbReference type="InterPro" id="IPR038161">
    <property type="entry name" value="VirB9/CagX/TrbG_C_sf"/>
</dbReference>
<dbReference type="InterPro" id="IPR033645">
    <property type="entry name" value="VirB9/CagX/TrbG_C"/>
</dbReference>
<evidence type="ECO:0000256" key="3">
    <source>
        <dbReference type="SAM" id="SignalP"/>
    </source>
</evidence>
<gene>
    <name evidence="4" type="ORF">GCM10010909_35170</name>
</gene>
<evidence type="ECO:0000256" key="1">
    <source>
        <dbReference type="ARBA" id="ARBA00006135"/>
    </source>
</evidence>
<dbReference type="EMBL" id="BSOS01000097">
    <property type="protein sequence ID" value="GLR68835.1"/>
    <property type="molecule type" value="Genomic_DNA"/>
</dbReference>
<reference evidence="5" key="1">
    <citation type="journal article" date="2019" name="Int. J. Syst. Evol. Microbiol.">
        <title>The Global Catalogue of Microorganisms (GCM) 10K type strain sequencing project: providing services to taxonomists for standard genome sequencing and annotation.</title>
        <authorList>
            <consortium name="The Broad Institute Genomics Platform"/>
            <consortium name="The Broad Institute Genome Sequencing Center for Infectious Disease"/>
            <person name="Wu L."/>
            <person name="Ma J."/>
        </authorList>
    </citation>
    <scope>NUCLEOTIDE SEQUENCE [LARGE SCALE GENOMIC DNA]</scope>
    <source>
        <strain evidence="5">NBRC 112502</strain>
    </source>
</reference>
<dbReference type="Pfam" id="PF03524">
    <property type="entry name" value="CagX"/>
    <property type="match status" value="1"/>
</dbReference>
<dbReference type="NCBIfam" id="NF010435">
    <property type="entry name" value="PRK13861.1"/>
    <property type="match status" value="1"/>
</dbReference>
<accession>A0ABQ6ABM6</accession>
<evidence type="ECO:0000313" key="5">
    <source>
        <dbReference type="Proteomes" id="UP001156641"/>
    </source>
</evidence>
<name>A0ABQ6ABM6_9PROT</name>
<feature type="chain" id="PRO_5046464240" evidence="3">
    <location>
        <begin position="25"/>
        <end position="310"/>
    </location>
</feature>
<keyword evidence="2 3" id="KW-0732">Signal</keyword>
<dbReference type="InterPro" id="IPR010258">
    <property type="entry name" value="Conjugal_tfr_TrbG/VirB9/CagX"/>
</dbReference>
<dbReference type="Gene3D" id="2.60.40.2500">
    <property type="match status" value="1"/>
</dbReference>
<dbReference type="RefSeq" id="WP_284259696.1">
    <property type="nucleotide sequence ID" value="NZ_BSOS01000097.1"/>
</dbReference>
<keyword evidence="5" id="KW-1185">Reference proteome</keyword>
<dbReference type="Proteomes" id="UP001156641">
    <property type="component" value="Unassembled WGS sequence"/>
</dbReference>
<proteinExistence type="inferred from homology"/>
<dbReference type="CDD" id="cd06911">
    <property type="entry name" value="VirB9_CagX_TrbG"/>
    <property type="match status" value="1"/>
</dbReference>
<protein>
    <submittedName>
        <fullName evidence="4">Type IV secretion system protein VirB9</fullName>
    </submittedName>
</protein>
<sequence length="310" mass="33105">MSRVRAFLLSGALLAAIAPTLAQAEQTPLHGSYDTRMRYVAYNPGQVVHLSTIVGATLVVTFAPNETVNAVAETDTIHLAAVPKGNYLFLKPSAPLTLQPVIVLTQRPDGTLRRYVFEIETVSAPSTSDGSHGVFFSVQFTYPADEAAAVAARAAAEAAQTAKLNQTALLRAQATAANSILDNQRTNPFIGPRNYQYVAQGNSSLTPANVWDNGYSTVLQFPGNERIPGIFVIDPDGKEATASYSVNGSTVQIGETAREFRLRDGNTVLNIYNLAYNTVGQNPGTGTTSPEVTRVIKDPNSQSETTGDMP</sequence>
<feature type="signal peptide" evidence="3">
    <location>
        <begin position="1"/>
        <end position="24"/>
    </location>
</feature>
<organism evidence="4 5">
    <name type="scientific">Acidocella aquatica</name>
    <dbReference type="NCBI Taxonomy" id="1922313"/>
    <lineage>
        <taxon>Bacteria</taxon>
        <taxon>Pseudomonadati</taxon>
        <taxon>Pseudomonadota</taxon>
        <taxon>Alphaproteobacteria</taxon>
        <taxon>Acetobacterales</taxon>
        <taxon>Acidocellaceae</taxon>
        <taxon>Acidocella</taxon>
    </lineage>
</organism>
<evidence type="ECO:0000256" key="2">
    <source>
        <dbReference type="ARBA" id="ARBA00022729"/>
    </source>
</evidence>
<comment type="similarity">
    <text evidence="1">Belongs to the TrbG/VirB9 family.</text>
</comment>
<evidence type="ECO:0000313" key="4">
    <source>
        <dbReference type="EMBL" id="GLR68835.1"/>
    </source>
</evidence>
<comment type="caution">
    <text evidence="4">The sequence shown here is derived from an EMBL/GenBank/DDBJ whole genome shotgun (WGS) entry which is preliminary data.</text>
</comment>